<evidence type="ECO:0000313" key="7">
    <source>
        <dbReference type="EMBL" id="AFW04851.1"/>
    </source>
</evidence>
<evidence type="ECO:0000256" key="2">
    <source>
        <dbReference type="ARBA" id="ARBA00022475"/>
    </source>
</evidence>
<evidence type="ECO:0000256" key="6">
    <source>
        <dbReference type="SAM" id="Phobius"/>
    </source>
</evidence>
<dbReference type="AlphaFoldDB" id="U3GL73"/>
<feature type="transmembrane region" description="Helical" evidence="6">
    <location>
        <begin position="304"/>
        <end position="328"/>
    </location>
</feature>
<feature type="transmembrane region" description="Helical" evidence="6">
    <location>
        <begin position="444"/>
        <end position="465"/>
    </location>
</feature>
<dbReference type="EMBL" id="JX975344">
    <property type="protein sequence ID" value="AFW04851.1"/>
    <property type="molecule type" value="Genomic_DNA"/>
</dbReference>
<keyword evidence="4 6" id="KW-1133">Transmembrane helix</keyword>
<feature type="transmembrane region" description="Helical" evidence="6">
    <location>
        <begin position="242"/>
        <end position="264"/>
    </location>
</feature>
<keyword evidence="2" id="KW-1003">Cell membrane</keyword>
<feature type="transmembrane region" description="Helical" evidence="6">
    <location>
        <begin position="12"/>
        <end position="31"/>
    </location>
</feature>
<evidence type="ECO:0000256" key="4">
    <source>
        <dbReference type="ARBA" id="ARBA00022989"/>
    </source>
</evidence>
<feature type="transmembrane region" description="Helical" evidence="6">
    <location>
        <begin position="348"/>
        <end position="368"/>
    </location>
</feature>
<feature type="transmembrane region" description="Helical" evidence="6">
    <location>
        <begin position="404"/>
        <end position="423"/>
    </location>
</feature>
<evidence type="ECO:0000256" key="5">
    <source>
        <dbReference type="ARBA" id="ARBA00023136"/>
    </source>
</evidence>
<protein>
    <submittedName>
        <fullName evidence="7">O-antigen flippase</fullName>
    </submittedName>
</protein>
<feature type="transmembrane region" description="Helical" evidence="6">
    <location>
        <begin position="471"/>
        <end position="493"/>
    </location>
</feature>
<feature type="transmembrane region" description="Helical" evidence="6">
    <location>
        <begin position="123"/>
        <end position="140"/>
    </location>
</feature>
<evidence type="ECO:0000256" key="1">
    <source>
        <dbReference type="ARBA" id="ARBA00004651"/>
    </source>
</evidence>
<comment type="subcellular location">
    <subcellularLocation>
        <location evidence="1">Cell membrane</location>
        <topology evidence="1">Multi-pass membrane protein</topology>
    </subcellularLocation>
</comment>
<evidence type="ECO:0000256" key="3">
    <source>
        <dbReference type="ARBA" id="ARBA00022692"/>
    </source>
</evidence>
<gene>
    <name evidence="7" type="primary">wzx</name>
</gene>
<reference evidence="7" key="1">
    <citation type="journal article" date="2013" name="FEMS Microbiol. Rev.">
        <title>Structural diversity in Salmonella O antigens and its genetic basis.</title>
        <authorList>
            <person name="Liu B."/>
            <person name="Knirel Y.A."/>
            <person name="Feng L."/>
            <person name="Perepelov A.V."/>
            <person name="Senchenkova S.N."/>
            <person name="Reeves P.R."/>
            <person name="Wang L."/>
        </authorList>
    </citation>
    <scope>NUCLEOTIDE SEQUENCE</scope>
    <source>
        <strain evidence="7">G1463</strain>
    </source>
</reference>
<sequence>MFKNKAALGAQIGLLTSILILISNFFLRSYFVKVYGSDLTGYYLLVVQLMGVLNLAELGVSTALTYILFKPLHNKNEYELKELYFIIKKIYNIIALVILCVGVFFFFFLHLIVNANISFENLYITWGVFVVSTSLSYLYSSQSILLTADQNIYLVKSVTGLMRTLTYILQIYLMTYGVSFWIVCAIELLSNVLQLFIFNKITLSKYPYIAVSNTNNFIDNEGIKHVKVKIRKEIKYTFVHKFAGVIVFNTDYLIISIFLGVSVITSFSSYMMLIQALGFIISAIASPLGAHIGAKLYTDSKEKLINLLSLYNSIFFMLGILCAYMFYISSSAFVSIWMGKTVSLDQSSVLLLSVNCFVLIARTSFDAAKVGLGYMSDIQLPLLEASINIILSLILVHYLGLNGIIFGTLISNVLVVMFLKPIFLYKNALQLHHSFIFFELIKNWFFALIFLLLMFTTVGKVILISNSWLSFIGQIFVNSVIPMLLLMIVYSIFDSNIRGVIMMGIRKLSGIKKMH</sequence>
<accession>U3GL73</accession>
<feature type="transmembrane region" description="Helical" evidence="6">
    <location>
        <begin position="90"/>
        <end position="111"/>
    </location>
</feature>
<dbReference type="PANTHER" id="PTHR30250:SF26">
    <property type="entry name" value="PSMA PROTEIN"/>
    <property type="match status" value="1"/>
</dbReference>
<feature type="transmembrane region" description="Helical" evidence="6">
    <location>
        <begin position="270"/>
        <end position="292"/>
    </location>
</feature>
<feature type="transmembrane region" description="Helical" evidence="6">
    <location>
        <begin position="43"/>
        <end position="69"/>
    </location>
</feature>
<dbReference type="InterPro" id="IPR050833">
    <property type="entry name" value="Poly_Biosynth_Transport"/>
</dbReference>
<keyword evidence="3 6" id="KW-0812">Transmembrane</keyword>
<dbReference type="GO" id="GO:0005886">
    <property type="term" value="C:plasma membrane"/>
    <property type="evidence" value="ECO:0007669"/>
    <property type="project" value="UniProtKB-SubCell"/>
</dbReference>
<organism evidence="7">
    <name type="scientific">Salmonella enterica</name>
    <name type="common">Salmonella choleraesuis</name>
    <dbReference type="NCBI Taxonomy" id="28901"/>
    <lineage>
        <taxon>Bacteria</taxon>
        <taxon>Pseudomonadati</taxon>
        <taxon>Pseudomonadota</taxon>
        <taxon>Gammaproteobacteria</taxon>
        <taxon>Enterobacterales</taxon>
        <taxon>Enterobacteriaceae</taxon>
        <taxon>Salmonella</taxon>
    </lineage>
</organism>
<feature type="transmembrane region" description="Helical" evidence="6">
    <location>
        <begin position="380"/>
        <end position="398"/>
    </location>
</feature>
<proteinExistence type="predicted"/>
<feature type="transmembrane region" description="Helical" evidence="6">
    <location>
        <begin position="152"/>
        <end position="172"/>
    </location>
</feature>
<feature type="transmembrane region" description="Helical" evidence="6">
    <location>
        <begin position="178"/>
        <end position="198"/>
    </location>
</feature>
<dbReference type="PANTHER" id="PTHR30250">
    <property type="entry name" value="PST FAMILY PREDICTED COLANIC ACID TRANSPORTER"/>
    <property type="match status" value="1"/>
</dbReference>
<name>U3GL73_SALER</name>
<keyword evidence="5 6" id="KW-0472">Membrane</keyword>